<gene>
    <name evidence="9" type="primary">nuoE</name>
    <name evidence="9" type="ORF">DYI37_05215</name>
</gene>
<dbReference type="Gene3D" id="1.10.150.20">
    <property type="entry name" value="5' to 3' exonuclease, C-terminal subdomain"/>
    <property type="match status" value="1"/>
</dbReference>
<dbReference type="GO" id="GO:0051537">
    <property type="term" value="F:2 iron, 2 sulfur cluster binding"/>
    <property type="evidence" value="ECO:0007669"/>
    <property type="project" value="UniProtKB-KW"/>
</dbReference>
<dbReference type="GO" id="GO:0003954">
    <property type="term" value="F:NADH dehydrogenase activity"/>
    <property type="evidence" value="ECO:0007669"/>
    <property type="project" value="TreeGrafter"/>
</dbReference>
<keyword evidence="2" id="KW-0001">2Fe-2S</keyword>
<organism evidence="9 10">
    <name type="scientific">Fulvimarina endophytica</name>
    <dbReference type="NCBI Taxonomy" id="2293836"/>
    <lineage>
        <taxon>Bacteria</taxon>
        <taxon>Pseudomonadati</taxon>
        <taxon>Pseudomonadota</taxon>
        <taxon>Alphaproteobacteria</taxon>
        <taxon>Hyphomicrobiales</taxon>
        <taxon>Aurantimonadaceae</taxon>
        <taxon>Fulvimarina</taxon>
    </lineage>
</organism>
<keyword evidence="3" id="KW-0479">Metal-binding</keyword>
<keyword evidence="9" id="KW-0560">Oxidoreductase</keyword>
<dbReference type="InterPro" id="IPR036249">
    <property type="entry name" value="Thioredoxin-like_sf"/>
</dbReference>
<evidence type="ECO:0000256" key="6">
    <source>
        <dbReference type="ARBA" id="ARBA00034078"/>
    </source>
</evidence>
<evidence type="ECO:0000313" key="9">
    <source>
        <dbReference type="EMBL" id="RFC65243.1"/>
    </source>
</evidence>
<proteinExistence type="inferred from homology"/>
<dbReference type="NCBIfam" id="TIGR01958">
    <property type="entry name" value="nuoE_fam"/>
    <property type="match status" value="1"/>
</dbReference>
<evidence type="ECO:0000256" key="2">
    <source>
        <dbReference type="ARBA" id="ARBA00022714"/>
    </source>
</evidence>
<evidence type="ECO:0000256" key="1">
    <source>
        <dbReference type="ARBA" id="ARBA00010643"/>
    </source>
</evidence>
<dbReference type="CDD" id="cd03064">
    <property type="entry name" value="TRX_Fd_NuoE"/>
    <property type="match status" value="1"/>
</dbReference>
<sequence>MSVRRLADDSMQPQAFAFSAENDAWADATVRKYPEGRQQSAVIPLLMRAQDQEGWVTKAAIEHVADRLGMPLIRVLEVATFYTQFMLQPIGTKAHIQVCGTTPCMLRGAEDLKAVCKKKIHPEPFHRNAEGTLSWEEVECQGACVNAPMIMIFKDAYEDLTPERLEEIIDEFEAGNGGKVKTGPQNGRHESVPIGGLTSLTEDYDDLVSKQKSETETGPANGAGSQGAGAGATISAPPSEAGRPDTESSYTDPTIDAPGKPADAAVDESNERSVSDDLVAEAKDPSAGQEGGAREGGTDQEERDAAEFGQVSGDDPKADPQTAGGSFVDREKAAREAVVQDFKTVEDPGGPDIDAARDATEVDDLLNRGGQRLEGERAHTSDTGAGAVYDDTFASKATEGEAGSAGAGTGRPIDQQADLPQEGEDLGEGEKPQNLIDGPREGETSDLQSIKGIGPVIEAKLNELGVYHVSQVAAWRREELVWVDNYLNFRGRAVRDQWVDQAKVRADVGTDSGNGSES</sequence>
<dbReference type="InterPro" id="IPR042128">
    <property type="entry name" value="NuoE_dom"/>
</dbReference>
<dbReference type="Proteomes" id="UP000264310">
    <property type="component" value="Unassembled WGS sequence"/>
</dbReference>
<dbReference type="GO" id="GO:0046872">
    <property type="term" value="F:metal ion binding"/>
    <property type="evidence" value="ECO:0007669"/>
    <property type="project" value="UniProtKB-KW"/>
</dbReference>
<evidence type="ECO:0000256" key="8">
    <source>
        <dbReference type="SAM" id="MobiDB-lite"/>
    </source>
</evidence>
<dbReference type="FunFam" id="1.10.10.1590:FF:000001">
    <property type="entry name" value="NADH-quinone oxidoreductase subunit E"/>
    <property type="match status" value="1"/>
</dbReference>
<feature type="compositionally biased region" description="Basic and acidic residues" evidence="8">
    <location>
        <begin position="371"/>
        <end position="380"/>
    </location>
</feature>
<name>A0A371X7P3_9HYPH</name>
<comment type="caution">
    <text evidence="9">The sequence shown here is derived from an EMBL/GenBank/DDBJ whole genome shotgun (WGS) entry which is preliminary data.</text>
</comment>
<dbReference type="EMBL" id="QURL01000002">
    <property type="protein sequence ID" value="RFC65243.1"/>
    <property type="molecule type" value="Genomic_DNA"/>
</dbReference>
<dbReference type="InterPro" id="IPR002023">
    <property type="entry name" value="NuoE-like"/>
</dbReference>
<accession>A0A371X7P3</accession>
<comment type="similarity">
    <text evidence="1">Belongs to the complex I 24 kDa subunit family.</text>
</comment>
<evidence type="ECO:0000256" key="5">
    <source>
        <dbReference type="ARBA" id="ARBA00023014"/>
    </source>
</evidence>
<comment type="cofactor">
    <cofactor evidence="6">
        <name>[2Fe-2S] cluster</name>
        <dbReference type="ChEBI" id="CHEBI:190135"/>
    </cofactor>
</comment>
<dbReference type="PANTHER" id="PTHR10371">
    <property type="entry name" value="NADH DEHYDROGENASE UBIQUINONE FLAVOPROTEIN 2, MITOCHONDRIAL"/>
    <property type="match status" value="1"/>
</dbReference>
<dbReference type="EC" id="1.6.5.11" evidence="9"/>
<dbReference type="InterPro" id="IPR041921">
    <property type="entry name" value="NuoE_N"/>
</dbReference>
<keyword evidence="5" id="KW-0411">Iron-sulfur</keyword>
<reference evidence="9 10" key="1">
    <citation type="submission" date="2018-08" db="EMBL/GenBank/DDBJ databases">
        <title>Fulvimarina sp. 85, whole genome shotgun sequence.</title>
        <authorList>
            <person name="Tuo L."/>
        </authorList>
    </citation>
    <scope>NUCLEOTIDE SEQUENCE [LARGE SCALE GENOMIC DNA]</scope>
    <source>
        <strain evidence="9 10">85</strain>
    </source>
</reference>
<keyword evidence="10" id="KW-1185">Reference proteome</keyword>
<evidence type="ECO:0000256" key="4">
    <source>
        <dbReference type="ARBA" id="ARBA00023004"/>
    </source>
</evidence>
<evidence type="ECO:0000256" key="7">
    <source>
        <dbReference type="ARBA" id="ARBA00047712"/>
    </source>
</evidence>
<dbReference type="PANTHER" id="PTHR10371:SF3">
    <property type="entry name" value="NADH DEHYDROGENASE [UBIQUINONE] FLAVOPROTEIN 2, MITOCHONDRIAL"/>
    <property type="match status" value="1"/>
</dbReference>
<comment type="catalytic activity">
    <reaction evidence="7">
        <text>a quinone + NADH + 5 H(+)(in) = a quinol + NAD(+) + 4 H(+)(out)</text>
        <dbReference type="Rhea" id="RHEA:57888"/>
        <dbReference type="ChEBI" id="CHEBI:15378"/>
        <dbReference type="ChEBI" id="CHEBI:24646"/>
        <dbReference type="ChEBI" id="CHEBI:57540"/>
        <dbReference type="ChEBI" id="CHEBI:57945"/>
        <dbReference type="ChEBI" id="CHEBI:132124"/>
    </reaction>
</comment>
<feature type="compositionally biased region" description="Basic and acidic residues" evidence="8">
    <location>
        <begin position="269"/>
        <end position="284"/>
    </location>
</feature>
<dbReference type="NCBIfam" id="NF005724">
    <property type="entry name" value="PRK07539.1-4"/>
    <property type="match status" value="1"/>
</dbReference>
<feature type="region of interest" description="Disordered" evidence="8">
    <location>
        <begin position="175"/>
        <end position="447"/>
    </location>
</feature>
<dbReference type="Pfam" id="PF01257">
    <property type="entry name" value="2Fe-2S_thioredx"/>
    <property type="match status" value="1"/>
</dbReference>
<keyword evidence="4" id="KW-0408">Iron</keyword>
<evidence type="ECO:0000313" key="10">
    <source>
        <dbReference type="Proteomes" id="UP000264310"/>
    </source>
</evidence>
<dbReference type="Gene3D" id="1.10.10.1590">
    <property type="entry name" value="NADH-quinone oxidoreductase subunit E"/>
    <property type="match status" value="1"/>
</dbReference>
<dbReference type="SUPFAM" id="SSF52833">
    <property type="entry name" value="Thioredoxin-like"/>
    <property type="match status" value="1"/>
</dbReference>
<dbReference type="AlphaFoldDB" id="A0A371X7P3"/>
<evidence type="ECO:0000256" key="3">
    <source>
        <dbReference type="ARBA" id="ARBA00022723"/>
    </source>
</evidence>
<dbReference type="Gene3D" id="3.40.30.10">
    <property type="entry name" value="Glutaredoxin"/>
    <property type="match status" value="1"/>
</dbReference>
<protein>
    <submittedName>
        <fullName evidence="9">NADH-quinone oxidoreductase subunit NuoE</fullName>
        <ecNumber evidence="9">1.6.5.11</ecNumber>
    </submittedName>
</protein>
<dbReference type="OrthoDB" id="9807941at2"/>